<evidence type="ECO:0000313" key="2">
    <source>
        <dbReference type="Proteomes" id="UP000034190"/>
    </source>
</evidence>
<sequence>MKIDLTKKQYECLIKALEVADSVYGILGDSMPEDYKKQSDQIDDLRKYLLGFASEFSAEYMIEKFHGEIIMSDELSESLQEVMNDYDNETFWHDLWYI</sequence>
<dbReference type="EMBL" id="LCAP01000004">
    <property type="protein sequence ID" value="KKR91556.1"/>
    <property type="molecule type" value="Genomic_DNA"/>
</dbReference>
<comment type="caution">
    <text evidence="1">The sequence shown here is derived from an EMBL/GenBank/DDBJ whole genome shotgun (WGS) entry which is preliminary data.</text>
</comment>
<organism evidence="1 2">
    <name type="scientific">Candidatus Falkowbacteria bacterium GW2011_GWA2_41_14</name>
    <dbReference type="NCBI Taxonomy" id="1618635"/>
    <lineage>
        <taxon>Bacteria</taxon>
        <taxon>Candidatus Falkowiibacteriota</taxon>
    </lineage>
</organism>
<proteinExistence type="predicted"/>
<evidence type="ECO:0000313" key="1">
    <source>
        <dbReference type="EMBL" id="KKR91556.1"/>
    </source>
</evidence>
<dbReference type="AlphaFoldDB" id="A0A0G0UVI5"/>
<reference evidence="1 2" key="1">
    <citation type="journal article" date="2015" name="Nature">
        <title>rRNA introns, odd ribosomes, and small enigmatic genomes across a large radiation of phyla.</title>
        <authorList>
            <person name="Brown C.T."/>
            <person name="Hug L.A."/>
            <person name="Thomas B.C."/>
            <person name="Sharon I."/>
            <person name="Castelle C.J."/>
            <person name="Singh A."/>
            <person name="Wilkins M.J."/>
            <person name="Williams K.H."/>
            <person name="Banfield J.F."/>
        </authorList>
    </citation>
    <scope>NUCLEOTIDE SEQUENCE [LARGE SCALE GENOMIC DNA]</scope>
</reference>
<accession>A0A0G0UVI5</accession>
<name>A0A0G0UVI5_9BACT</name>
<protein>
    <submittedName>
        <fullName evidence="1">Uncharacterized protein</fullName>
    </submittedName>
</protein>
<dbReference type="Proteomes" id="UP000034190">
    <property type="component" value="Unassembled WGS sequence"/>
</dbReference>
<gene>
    <name evidence="1" type="ORF">UU43_C0004G0004</name>
</gene>